<accession>A0A8S3S068</accession>
<dbReference type="AlphaFoldDB" id="A0A8S3S068"/>
<name>A0A8S3S068_MYTED</name>
<sequence>MSSEYCKYLKKLGKLDFCDPLKPGLILRETRLAHHYKAVVSPSFSNCIDLCEEEINCLASTFCTKCKKNNHLYTTCFMYSKLTINKPTAGESTKDKKVRWDSAIFTYKIPFPDLFQFSITTVIGISRLSPEESRLVKTAEQCFDSALTILTALHLLFPNLLLK</sequence>
<organism evidence="1 2">
    <name type="scientific">Mytilus edulis</name>
    <name type="common">Blue mussel</name>
    <dbReference type="NCBI Taxonomy" id="6550"/>
    <lineage>
        <taxon>Eukaryota</taxon>
        <taxon>Metazoa</taxon>
        <taxon>Spiralia</taxon>
        <taxon>Lophotrochozoa</taxon>
        <taxon>Mollusca</taxon>
        <taxon>Bivalvia</taxon>
        <taxon>Autobranchia</taxon>
        <taxon>Pteriomorphia</taxon>
        <taxon>Mytilida</taxon>
        <taxon>Mytiloidea</taxon>
        <taxon>Mytilidae</taxon>
        <taxon>Mytilinae</taxon>
        <taxon>Mytilus</taxon>
    </lineage>
</organism>
<dbReference type="OrthoDB" id="10508211at2759"/>
<evidence type="ECO:0000313" key="1">
    <source>
        <dbReference type="EMBL" id="CAG2212324.1"/>
    </source>
</evidence>
<comment type="caution">
    <text evidence="1">The sequence shown here is derived from an EMBL/GenBank/DDBJ whole genome shotgun (WGS) entry which is preliminary data.</text>
</comment>
<keyword evidence="2" id="KW-1185">Reference proteome</keyword>
<proteinExistence type="predicted"/>
<dbReference type="EMBL" id="CAJPWZ010001294">
    <property type="protein sequence ID" value="CAG2212324.1"/>
    <property type="molecule type" value="Genomic_DNA"/>
</dbReference>
<gene>
    <name evidence="1" type="ORF">MEDL_26264</name>
</gene>
<protein>
    <submittedName>
        <fullName evidence="1">Uncharacterized protein</fullName>
    </submittedName>
</protein>
<reference evidence="1" key="1">
    <citation type="submission" date="2021-03" db="EMBL/GenBank/DDBJ databases">
        <authorList>
            <person name="Bekaert M."/>
        </authorList>
    </citation>
    <scope>NUCLEOTIDE SEQUENCE</scope>
</reference>
<dbReference type="Proteomes" id="UP000683360">
    <property type="component" value="Unassembled WGS sequence"/>
</dbReference>
<evidence type="ECO:0000313" key="2">
    <source>
        <dbReference type="Proteomes" id="UP000683360"/>
    </source>
</evidence>